<organism evidence="11 12">
    <name type="scientific">Acidiphilium cryptum (strain JF-5)</name>
    <dbReference type="NCBI Taxonomy" id="349163"/>
    <lineage>
        <taxon>Bacteria</taxon>
        <taxon>Pseudomonadati</taxon>
        <taxon>Pseudomonadota</taxon>
        <taxon>Alphaproteobacteria</taxon>
        <taxon>Acetobacterales</taxon>
        <taxon>Acidocellaceae</taxon>
        <taxon>Acidiphilium</taxon>
    </lineage>
</organism>
<evidence type="ECO:0000313" key="12">
    <source>
        <dbReference type="Proteomes" id="UP000000245"/>
    </source>
</evidence>
<protein>
    <recommendedName>
        <fullName evidence="1">non-specific serine/threonine protein kinase</fullName>
        <ecNumber evidence="1">2.7.11.1</ecNumber>
    </recommendedName>
</protein>
<evidence type="ECO:0000313" key="11">
    <source>
        <dbReference type="EMBL" id="ABQ31297.1"/>
    </source>
</evidence>
<dbReference type="eggNOG" id="COG0515">
    <property type="taxonomic scope" value="Bacteria"/>
</dbReference>
<dbReference type="Proteomes" id="UP000000245">
    <property type="component" value="Chromosome"/>
</dbReference>
<dbReference type="SUPFAM" id="SSF56112">
    <property type="entry name" value="Protein kinase-like (PK-like)"/>
    <property type="match status" value="1"/>
</dbReference>
<keyword evidence="12" id="KW-1185">Reference proteome</keyword>
<dbReference type="GO" id="GO:0005524">
    <property type="term" value="F:ATP binding"/>
    <property type="evidence" value="ECO:0007669"/>
    <property type="project" value="UniProtKB-UniRule"/>
</dbReference>
<proteinExistence type="predicted"/>
<dbReference type="Gene3D" id="1.10.510.10">
    <property type="entry name" value="Transferase(Phosphotransferase) domain 1"/>
    <property type="match status" value="1"/>
</dbReference>
<dbReference type="HOGENOM" id="CLU_000288_63_44_5"/>
<evidence type="ECO:0000256" key="4">
    <source>
        <dbReference type="ARBA" id="ARBA00022741"/>
    </source>
</evidence>
<dbReference type="PROSITE" id="PS00107">
    <property type="entry name" value="PROTEIN_KINASE_ATP"/>
    <property type="match status" value="1"/>
</dbReference>
<dbReference type="InterPro" id="IPR011009">
    <property type="entry name" value="Kinase-like_dom_sf"/>
</dbReference>
<evidence type="ECO:0000256" key="3">
    <source>
        <dbReference type="ARBA" id="ARBA00022679"/>
    </source>
</evidence>
<feature type="domain" description="Protein kinase" evidence="10">
    <location>
        <begin position="12"/>
        <end position="270"/>
    </location>
</feature>
<dbReference type="SMART" id="SM00220">
    <property type="entry name" value="S_TKc"/>
    <property type="match status" value="1"/>
</dbReference>
<evidence type="ECO:0000256" key="8">
    <source>
        <dbReference type="SAM" id="MobiDB-lite"/>
    </source>
</evidence>
<gene>
    <name evidence="11" type="ordered locus">Acry_2098</name>
</gene>
<keyword evidence="9" id="KW-1133">Transmembrane helix</keyword>
<feature type="compositionally biased region" description="Low complexity" evidence="8">
    <location>
        <begin position="356"/>
        <end position="366"/>
    </location>
</feature>
<evidence type="ECO:0000256" key="5">
    <source>
        <dbReference type="ARBA" id="ARBA00022777"/>
    </source>
</evidence>
<keyword evidence="9" id="KW-0472">Membrane</keyword>
<sequence>MAAPDLTKLGKYDIVRILGRGAMGTVYEGFDPIIARRVAIKTVNLDDTDDAEAAEGLLRFRREAQAAGRLTHPNIVGIYDYGETDGLAYIVMEYVEGETLKSVLDRGERFATVDALRMMRSLLAGLAYSHDNGVIHRDIKPANVMITRDDQVKLADFGVARIESSSLTQAGTMIGTPSYMSPEQFMGQTIDMRTDIYSAGVMLYQLLTGEKPFEGSITAIMHKVLNVEPPAPSALSISVPPRLDAIVRKAMAKRPDDRFADAREFAQALATAESDTGSGGLSLAGEGVDGDATMIASSGRHAAAAPEASVRLPTPPAPAGETGGRRGLLIGGIAAAALIVAGGGTYFLLGGGHHAAQQAAPSHPSATKPASARSVKTPAPAPAPPVAAQATPAPASAPTPVPPPSAATIEARLTAAVRQTSCAMATGSARNGDFQVSALVRAANKPALAAAIDDVARAIPSAHVAVTLDDFTGPYCGMVSTIEPYAPVFADAAQRLGFRLAGGVNRLAKGQPITVRVKPPAWAHDLEIDYVSSNGQIYRLHPAADRKDGIISDTLGQVGAPFGRDMIVAIASTAPLPLATGDQLTSTKAWPGQLQSALSTITQKGGRVATAAILLDTRPK</sequence>
<evidence type="ECO:0000256" key="7">
    <source>
        <dbReference type="PROSITE-ProRule" id="PRU10141"/>
    </source>
</evidence>
<dbReference type="Pfam" id="PF00069">
    <property type="entry name" value="Pkinase"/>
    <property type="match status" value="1"/>
</dbReference>
<dbReference type="AlphaFoldDB" id="A5G0B5"/>
<dbReference type="GO" id="GO:0004674">
    <property type="term" value="F:protein serine/threonine kinase activity"/>
    <property type="evidence" value="ECO:0007669"/>
    <property type="project" value="UniProtKB-KW"/>
</dbReference>
<reference evidence="11 12" key="1">
    <citation type="submission" date="2007-05" db="EMBL/GenBank/DDBJ databases">
        <title>Complete sequence of chromosome of Acidiphilium cryptum JF-5.</title>
        <authorList>
            <consortium name="US DOE Joint Genome Institute"/>
            <person name="Copeland A."/>
            <person name="Lucas S."/>
            <person name="Lapidus A."/>
            <person name="Barry K."/>
            <person name="Detter J.C."/>
            <person name="Glavina del Rio T."/>
            <person name="Hammon N."/>
            <person name="Israni S."/>
            <person name="Dalin E."/>
            <person name="Tice H."/>
            <person name="Pitluck S."/>
            <person name="Sims D."/>
            <person name="Brettin T."/>
            <person name="Bruce D."/>
            <person name="Han C."/>
            <person name="Schmutz J."/>
            <person name="Larimer F."/>
            <person name="Land M."/>
            <person name="Hauser L."/>
            <person name="Kyrpides N."/>
            <person name="Kim E."/>
            <person name="Magnuson T."/>
            <person name="Richardson P."/>
        </authorList>
    </citation>
    <scope>NUCLEOTIDE SEQUENCE [LARGE SCALE GENOMIC DNA]</scope>
    <source>
        <strain evidence="11 12">JF-5</strain>
    </source>
</reference>
<dbReference type="PANTHER" id="PTHR43289:SF30">
    <property type="entry name" value="NON-SPECIFIC SERINE_THREONINE PROTEIN KINASE"/>
    <property type="match status" value="1"/>
</dbReference>
<keyword evidence="5 11" id="KW-0418">Kinase</keyword>
<keyword evidence="3" id="KW-0808">Transferase</keyword>
<evidence type="ECO:0000256" key="9">
    <source>
        <dbReference type="SAM" id="Phobius"/>
    </source>
</evidence>
<evidence type="ECO:0000256" key="6">
    <source>
        <dbReference type="ARBA" id="ARBA00022840"/>
    </source>
</evidence>
<dbReference type="EMBL" id="CP000697">
    <property type="protein sequence ID" value="ABQ31297.1"/>
    <property type="molecule type" value="Genomic_DNA"/>
</dbReference>
<accession>A5G0B5</accession>
<feature type="binding site" evidence="7">
    <location>
        <position position="41"/>
    </location>
    <ligand>
        <name>ATP</name>
        <dbReference type="ChEBI" id="CHEBI:30616"/>
    </ligand>
</feature>
<keyword evidence="2 11" id="KW-0723">Serine/threonine-protein kinase</keyword>
<dbReference type="CDD" id="cd14014">
    <property type="entry name" value="STKc_PknB_like"/>
    <property type="match status" value="1"/>
</dbReference>
<dbReference type="InterPro" id="IPR017441">
    <property type="entry name" value="Protein_kinase_ATP_BS"/>
</dbReference>
<evidence type="ECO:0000259" key="10">
    <source>
        <dbReference type="PROSITE" id="PS50011"/>
    </source>
</evidence>
<dbReference type="InterPro" id="IPR008271">
    <property type="entry name" value="Ser/Thr_kinase_AS"/>
</dbReference>
<dbReference type="Gene3D" id="3.30.200.20">
    <property type="entry name" value="Phosphorylase Kinase, domain 1"/>
    <property type="match status" value="1"/>
</dbReference>
<dbReference type="PROSITE" id="PS00108">
    <property type="entry name" value="PROTEIN_KINASE_ST"/>
    <property type="match status" value="1"/>
</dbReference>
<keyword evidence="6 7" id="KW-0067">ATP-binding</keyword>
<dbReference type="KEGG" id="acr:Acry_2098"/>
<dbReference type="STRING" id="349163.Acry_2098"/>
<dbReference type="InterPro" id="IPR000719">
    <property type="entry name" value="Prot_kinase_dom"/>
</dbReference>
<dbReference type="EC" id="2.7.11.1" evidence="1"/>
<dbReference type="RefSeq" id="WP_012039813.1">
    <property type="nucleotide sequence ID" value="NC_009484.1"/>
</dbReference>
<feature type="region of interest" description="Disordered" evidence="8">
    <location>
        <begin position="298"/>
        <end position="323"/>
    </location>
</feature>
<feature type="transmembrane region" description="Helical" evidence="9">
    <location>
        <begin position="328"/>
        <end position="349"/>
    </location>
</feature>
<dbReference type="PROSITE" id="PS50011">
    <property type="entry name" value="PROTEIN_KINASE_DOM"/>
    <property type="match status" value="1"/>
</dbReference>
<evidence type="ECO:0000256" key="2">
    <source>
        <dbReference type="ARBA" id="ARBA00022527"/>
    </source>
</evidence>
<feature type="region of interest" description="Disordered" evidence="8">
    <location>
        <begin position="356"/>
        <end position="406"/>
    </location>
</feature>
<evidence type="ECO:0000256" key="1">
    <source>
        <dbReference type="ARBA" id="ARBA00012513"/>
    </source>
</evidence>
<dbReference type="FunFam" id="1.10.510.10:FF:000021">
    <property type="entry name" value="Serine/threonine protein kinase"/>
    <property type="match status" value="1"/>
</dbReference>
<keyword evidence="4 7" id="KW-0547">Nucleotide-binding</keyword>
<dbReference type="PANTHER" id="PTHR43289">
    <property type="entry name" value="MITOGEN-ACTIVATED PROTEIN KINASE KINASE KINASE 20-RELATED"/>
    <property type="match status" value="1"/>
</dbReference>
<name>A5G0B5_ACICJ</name>
<feature type="compositionally biased region" description="Pro residues" evidence="8">
    <location>
        <begin position="395"/>
        <end position="405"/>
    </location>
</feature>
<keyword evidence="9" id="KW-0812">Transmembrane</keyword>